<keyword evidence="4" id="KW-1185">Reference proteome</keyword>
<sequence length="610" mass="66491">MSDPSAVARLAADHLWQSTLVAGVAVGLAWSLRKSEARFRHATWMLASLKFLVPFALLEQIGQRIATRRVFEAPSSAVVTTVMDIGKPFSGLPAATAQHAAAAGHFPWLLCIVLLWAAGAVAVVLTWLVRMARVRRLVKLAVPQHEGREVEMLRATESIVGLRRPLPLLLSKDCMEPGVFGIFRPVLLWPEGISAHLDDAQVSAIVAHEVWHVRRRDNLLALLHMCVEAAFWFHPLVWWMGARLLEERERSCDEAVLQIGNEPAQYADAILKACRFCVESPLTCVSGVSGSDLKRRMVQIMNAATIPLSRSRKMLLAGVAVAAVACPIALGLLNPSVVKADEAQQFSALKFDSVSLTPTQGDNSNTFFMLHDKEFVSKSITLKSLIATAYGVRPDRIVGGPDWINTQRFDFEARWTPTAETTSEIPPPGAPPAPAHTMSKVMFATAGPGHAPGATQIPAPAALQAMLRNFLVERVGLRVRGDSAVLPVYELVVANGGSKLTPTRDPEPSNVTHVEMKARVEDRVQDNQHSYSIINGVPQVLCDSLSRQLGHEVVDKTGLTGRYDFELSFSSAADPGQLASTLRDQYGLDLQSTQQAVKVFAVDSVEMPQN</sequence>
<reference evidence="3" key="1">
    <citation type="submission" date="2021-04" db="EMBL/GenBank/DDBJ databases">
        <title>Phylogenetic analysis of Acidobacteriaceae.</title>
        <authorList>
            <person name="Qiu L."/>
            <person name="Zhang Q."/>
        </authorList>
    </citation>
    <scope>NUCLEOTIDE SEQUENCE</scope>
    <source>
        <strain evidence="3">DSM 25168</strain>
    </source>
</reference>
<dbReference type="NCBIfam" id="TIGR03435">
    <property type="entry name" value="Soli_TIGR03435"/>
    <property type="match status" value="1"/>
</dbReference>
<dbReference type="EMBL" id="CP093313">
    <property type="protein sequence ID" value="UWZ82746.1"/>
    <property type="molecule type" value="Genomic_DNA"/>
</dbReference>
<gene>
    <name evidence="3" type="ORF">MOP44_19505</name>
</gene>
<dbReference type="Pfam" id="PF05569">
    <property type="entry name" value="Peptidase_M56"/>
    <property type="match status" value="1"/>
</dbReference>
<dbReference type="PANTHER" id="PTHR34978:SF3">
    <property type="entry name" value="SLR0241 PROTEIN"/>
    <property type="match status" value="1"/>
</dbReference>
<feature type="transmembrane region" description="Helical" evidence="1">
    <location>
        <begin position="15"/>
        <end position="32"/>
    </location>
</feature>
<dbReference type="PANTHER" id="PTHR34978">
    <property type="entry name" value="POSSIBLE SENSOR-TRANSDUCER PROTEIN BLAR"/>
    <property type="match status" value="1"/>
</dbReference>
<keyword evidence="1" id="KW-0812">Transmembrane</keyword>
<dbReference type="InterPro" id="IPR008756">
    <property type="entry name" value="Peptidase_M56"/>
</dbReference>
<evidence type="ECO:0000256" key="1">
    <source>
        <dbReference type="SAM" id="Phobius"/>
    </source>
</evidence>
<keyword evidence="1" id="KW-1133">Transmembrane helix</keyword>
<dbReference type="Proteomes" id="UP001059380">
    <property type="component" value="Chromosome"/>
</dbReference>
<evidence type="ECO:0000313" key="3">
    <source>
        <dbReference type="EMBL" id="UWZ82746.1"/>
    </source>
</evidence>
<proteinExistence type="predicted"/>
<accession>A0A9J7BLU8</accession>
<dbReference type="Pfam" id="PF12543">
    <property type="entry name" value="DUF3738"/>
    <property type="match status" value="1"/>
</dbReference>
<dbReference type="CDD" id="cd07341">
    <property type="entry name" value="M56_BlaR1_MecR1_like"/>
    <property type="match status" value="1"/>
</dbReference>
<name>A0A9J7BLU8_9BACT</name>
<feature type="transmembrane region" description="Helical" evidence="1">
    <location>
        <begin position="106"/>
        <end position="129"/>
    </location>
</feature>
<dbReference type="RefSeq" id="WP_260791937.1">
    <property type="nucleotide sequence ID" value="NZ_CP093313.1"/>
</dbReference>
<evidence type="ECO:0000259" key="2">
    <source>
        <dbReference type="Pfam" id="PF05569"/>
    </source>
</evidence>
<dbReference type="InterPro" id="IPR017801">
    <property type="entry name" value="DUF3738"/>
</dbReference>
<keyword evidence="1" id="KW-0472">Membrane</keyword>
<feature type="domain" description="Peptidase M56" evidence="2">
    <location>
        <begin position="24"/>
        <end position="298"/>
    </location>
</feature>
<dbReference type="AlphaFoldDB" id="A0A9J7BLU8"/>
<evidence type="ECO:0000313" key="4">
    <source>
        <dbReference type="Proteomes" id="UP001059380"/>
    </source>
</evidence>
<organism evidence="3 4">
    <name type="scientific">Occallatibacter riparius</name>
    <dbReference type="NCBI Taxonomy" id="1002689"/>
    <lineage>
        <taxon>Bacteria</taxon>
        <taxon>Pseudomonadati</taxon>
        <taxon>Acidobacteriota</taxon>
        <taxon>Terriglobia</taxon>
        <taxon>Terriglobales</taxon>
        <taxon>Acidobacteriaceae</taxon>
        <taxon>Occallatibacter</taxon>
    </lineage>
</organism>
<dbReference type="KEGG" id="orp:MOP44_19505"/>
<dbReference type="InterPro" id="IPR052173">
    <property type="entry name" value="Beta-lactam_resp_regulator"/>
</dbReference>
<protein>
    <submittedName>
        <fullName evidence="3">M56 family metallopeptidase</fullName>
    </submittedName>
</protein>